<keyword evidence="2" id="KW-1133">Transmembrane helix</keyword>
<dbReference type="AlphaFoldDB" id="A0A7Y9YGG5"/>
<feature type="compositionally biased region" description="Polar residues" evidence="1">
    <location>
        <begin position="199"/>
        <end position="208"/>
    </location>
</feature>
<keyword evidence="2" id="KW-0472">Membrane</keyword>
<evidence type="ECO:0000313" key="4">
    <source>
        <dbReference type="Proteomes" id="UP000537326"/>
    </source>
</evidence>
<feature type="compositionally biased region" description="Low complexity" evidence="1">
    <location>
        <begin position="209"/>
        <end position="241"/>
    </location>
</feature>
<sequence>MPNPHDRPRQVTMAGWVTILGSVLVILSVFAQIGSLDSLETRRGLEELLSEPPADGLGLEVSTVLDLIRVIATATGAMAAATAILGWQVMQRSRPARLVLTVLAVPMFLAGFVTGGFTTSLVAAAAVVLWLQPARAWVNGDPVPERYLRPPDDARRDRGSDGADRPSGAPGAPGGWPPPGPPQGQGGAGDAGPAPYSGFGQQPTEGTAQQPDQQSGQQPGQFPGPQGGTWPQQLPPYAAGDRAPRGPAPQPLRAGLVITWVTCAMVLLGLGLSVVAMAVDPSLVDEAIQQAMDQNPSMAGEVTTEQVRIALFVVLAGFGLWALLAAGLAVLAWVGRSWAWVLLCISAGLSAGLFLAVTVLGAFVAVIALAATAGSLALLIRPEVREWYRR</sequence>
<feature type="region of interest" description="Disordered" evidence="1">
    <location>
        <begin position="140"/>
        <end position="246"/>
    </location>
</feature>
<organism evidence="3 4">
    <name type="scientific">Nocardioides marinus</name>
    <dbReference type="NCBI Taxonomy" id="374514"/>
    <lineage>
        <taxon>Bacteria</taxon>
        <taxon>Bacillati</taxon>
        <taxon>Actinomycetota</taxon>
        <taxon>Actinomycetes</taxon>
        <taxon>Propionibacteriales</taxon>
        <taxon>Nocardioidaceae</taxon>
        <taxon>Nocardioides</taxon>
    </lineage>
</organism>
<reference evidence="3 4" key="1">
    <citation type="submission" date="2020-07" db="EMBL/GenBank/DDBJ databases">
        <title>Sequencing the genomes of 1000 actinobacteria strains.</title>
        <authorList>
            <person name="Klenk H.-P."/>
        </authorList>
    </citation>
    <scope>NUCLEOTIDE SEQUENCE [LARGE SCALE GENOMIC DNA]</scope>
    <source>
        <strain evidence="3 4">DSM 18248</strain>
    </source>
</reference>
<gene>
    <name evidence="3" type="ORF">BKA05_003243</name>
</gene>
<proteinExistence type="predicted"/>
<dbReference type="EMBL" id="JACBZI010000001">
    <property type="protein sequence ID" value="NYI11728.1"/>
    <property type="molecule type" value="Genomic_DNA"/>
</dbReference>
<feature type="transmembrane region" description="Helical" evidence="2">
    <location>
        <begin position="353"/>
        <end position="380"/>
    </location>
</feature>
<keyword evidence="2" id="KW-0812">Transmembrane</keyword>
<feature type="transmembrane region" description="Helical" evidence="2">
    <location>
        <begin position="309"/>
        <end position="333"/>
    </location>
</feature>
<accession>A0A7Y9YGG5</accession>
<feature type="compositionally biased region" description="Basic and acidic residues" evidence="1">
    <location>
        <begin position="143"/>
        <end position="164"/>
    </location>
</feature>
<dbReference type="RefSeq" id="WP_218842431.1">
    <property type="nucleotide sequence ID" value="NZ_BAAAPP010000013.1"/>
</dbReference>
<evidence type="ECO:0000256" key="1">
    <source>
        <dbReference type="SAM" id="MobiDB-lite"/>
    </source>
</evidence>
<feature type="transmembrane region" description="Helical" evidence="2">
    <location>
        <begin position="98"/>
        <end position="131"/>
    </location>
</feature>
<protein>
    <submittedName>
        <fullName evidence="3">Uncharacterized protein</fullName>
    </submittedName>
</protein>
<dbReference type="Proteomes" id="UP000537326">
    <property type="component" value="Unassembled WGS sequence"/>
</dbReference>
<feature type="transmembrane region" description="Helical" evidence="2">
    <location>
        <begin position="67"/>
        <end position="86"/>
    </location>
</feature>
<name>A0A7Y9YGG5_9ACTN</name>
<evidence type="ECO:0000313" key="3">
    <source>
        <dbReference type="EMBL" id="NYI11728.1"/>
    </source>
</evidence>
<feature type="transmembrane region" description="Helical" evidence="2">
    <location>
        <begin position="12"/>
        <end position="33"/>
    </location>
</feature>
<keyword evidence="4" id="KW-1185">Reference proteome</keyword>
<evidence type="ECO:0000256" key="2">
    <source>
        <dbReference type="SAM" id="Phobius"/>
    </source>
</evidence>
<comment type="caution">
    <text evidence="3">The sequence shown here is derived from an EMBL/GenBank/DDBJ whole genome shotgun (WGS) entry which is preliminary data.</text>
</comment>
<feature type="transmembrane region" description="Helical" evidence="2">
    <location>
        <begin position="257"/>
        <end position="279"/>
    </location>
</feature>